<evidence type="ECO:0000256" key="2">
    <source>
        <dbReference type="ARBA" id="ARBA00022694"/>
    </source>
</evidence>
<dbReference type="GO" id="GO:0005655">
    <property type="term" value="C:nucleolar ribonuclease P complex"/>
    <property type="evidence" value="ECO:0007669"/>
    <property type="project" value="InterPro"/>
</dbReference>
<reference evidence="5" key="1">
    <citation type="journal article" date="2020" name="Stud. Mycol.">
        <title>101 Dothideomycetes genomes: a test case for predicting lifestyles and emergence of pathogens.</title>
        <authorList>
            <person name="Haridas S."/>
            <person name="Albert R."/>
            <person name="Binder M."/>
            <person name="Bloem J."/>
            <person name="Labutti K."/>
            <person name="Salamov A."/>
            <person name="Andreopoulos B."/>
            <person name="Baker S."/>
            <person name="Barry K."/>
            <person name="Bills G."/>
            <person name="Bluhm B."/>
            <person name="Cannon C."/>
            <person name="Castanera R."/>
            <person name="Culley D."/>
            <person name="Daum C."/>
            <person name="Ezra D."/>
            <person name="Gonzalez J."/>
            <person name="Henrissat B."/>
            <person name="Kuo A."/>
            <person name="Liang C."/>
            <person name="Lipzen A."/>
            <person name="Lutzoni F."/>
            <person name="Magnuson J."/>
            <person name="Mondo S."/>
            <person name="Nolan M."/>
            <person name="Ohm R."/>
            <person name="Pangilinan J."/>
            <person name="Park H.-J."/>
            <person name="Ramirez L."/>
            <person name="Alfaro M."/>
            <person name="Sun H."/>
            <person name="Tritt A."/>
            <person name="Yoshinaga Y."/>
            <person name="Zwiers L.-H."/>
            <person name="Turgeon B."/>
            <person name="Goodwin S."/>
            <person name="Spatafora J."/>
            <person name="Crous P."/>
            <person name="Grigoriev I."/>
        </authorList>
    </citation>
    <scope>NUCLEOTIDE SEQUENCE</scope>
    <source>
        <strain evidence="5">CBS 133067</strain>
    </source>
</reference>
<feature type="compositionally biased region" description="Basic and acidic residues" evidence="4">
    <location>
        <begin position="166"/>
        <end position="179"/>
    </location>
</feature>
<keyword evidence="6" id="KW-1185">Reference proteome</keyword>
<comment type="caution">
    <text evidence="5">The sequence shown here is derived from an EMBL/GenBank/DDBJ whole genome shotgun (WGS) entry which is preliminary data.</text>
</comment>
<feature type="region of interest" description="Disordered" evidence="4">
    <location>
        <begin position="1"/>
        <end position="49"/>
    </location>
</feature>
<keyword evidence="2" id="KW-0819">tRNA processing</keyword>
<accession>A0A9P4IT54</accession>
<evidence type="ECO:0000313" key="5">
    <source>
        <dbReference type="EMBL" id="KAF2103997.1"/>
    </source>
</evidence>
<proteinExistence type="predicted"/>
<dbReference type="GO" id="GO:0006364">
    <property type="term" value="P:rRNA processing"/>
    <property type="evidence" value="ECO:0007669"/>
    <property type="project" value="TreeGrafter"/>
</dbReference>
<organism evidence="5 6">
    <name type="scientific">Rhizodiscina lignyota</name>
    <dbReference type="NCBI Taxonomy" id="1504668"/>
    <lineage>
        <taxon>Eukaryota</taxon>
        <taxon>Fungi</taxon>
        <taxon>Dikarya</taxon>
        <taxon>Ascomycota</taxon>
        <taxon>Pezizomycotina</taxon>
        <taxon>Dothideomycetes</taxon>
        <taxon>Pleosporomycetidae</taxon>
        <taxon>Aulographales</taxon>
        <taxon>Rhizodiscinaceae</taxon>
        <taxon>Rhizodiscina</taxon>
    </lineage>
</organism>
<evidence type="ECO:0000313" key="6">
    <source>
        <dbReference type="Proteomes" id="UP000799772"/>
    </source>
</evidence>
<dbReference type="EMBL" id="ML978121">
    <property type="protein sequence ID" value="KAF2103997.1"/>
    <property type="molecule type" value="Genomic_DNA"/>
</dbReference>
<dbReference type="GO" id="GO:0000172">
    <property type="term" value="C:ribonuclease MRP complex"/>
    <property type="evidence" value="ECO:0007669"/>
    <property type="project" value="InterPro"/>
</dbReference>
<dbReference type="GO" id="GO:0000294">
    <property type="term" value="P:nuclear-transcribed mRNA catabolic process, RNase MRP-dependent"/>
    <property type="evidence" value="ECO:0007669"/>
    <property type="project" value="TreeGrafter"/>
</dbReference>
<dbReference type="Proteomes" id="UP000799772">
    <property type="component" value="Unassembled WGS sequence"/>
</dbReference>
<name>A0A9P4IT54_9PEZI</name>
<dbReference type="AlphaFoldDB" id="A0A9P4IT54"/>
<dbReference type="InterPro" id="IPR014612">
    <property type="entry name" value="Pop7/Rpp20"/>
</dbReference>
<dbReference type="OrthoDB" id="5416589at2759"/>
<dbReference type="Pfam" id="PF12328">
    <property type="entry name" value="Rpp20"/>
    <property type="match status" value="1"/>
</dbReference>
<dbReference type="PANTHER" id="PTHR28256:SF1">
    <property type="entry name" value="RIBONUCLEASES P_MRP PROTEIN SUBUNIT POP7"/>
    <property type="match status" value="1"/>
</dbReference>
<evidence type="ECO:0000256" key="1">
    <source>
        <dbReference type="ARBA" id="ARBA00004123"/>
    </source>
</evidence>
<dbReference type="InterPro" id="IPR036882">
    <property type="entry name" value="Alba-like_dom_sf"/>
</dbReference>
<feature type="region of interest" description="Disordered" evidence="4">
    <location>
        <begin position="160"/>
        <end position="179"/>
    </location>
</feature>
<evidence type="ECO:0000256" key="3">
    <source>
        <dbReference type="ARBA" id="ARBA00023242"/>
    </source>
</evidence>
<dbReference type="Gene3D" id="3.30.110.20">
    <property type="entry name" value="Alba-like domain"/>
    <property type="match status" value="1"/>
</dbReference>
<sequence length="194" mass="21806">MADEKASAKQPPLRKPKKLQTLPKNAKIQKRPLLRPPIPSPRASSSQQKVVYVSTRTPFMSAVKRVRKLLVLADRRAVQSKLHKMDAPPKDKIMAAATATLDRSEQEEVWIKATGRSIEKALGLAVWFQGQDEYKVRMQTGSVWAVDDVVVQPKAQVMDEVGEAETEAKKEEEEDIPDTRLRQTSLLEVAISLR</sequence>
<dbReference type="GO" id="GO:0000171">
    <property type="term" value="F:ribonuclease MRP activity"/>
    <property type="evidence" value="ECO:0007669"/>
    <property type="project" value="TreeGrafter"/>
</dbReference>
<comment type="subcellular location">
    <subcellularLocation>
        <location evidence="1">Nucleus</location>
    </subcellularLocation>
</comment>
<dbReference type="GO" id="GO:0004526">
    <property type="term" value="F:ribonuclease P activity"/>
    <property type="evidence" value="ECO:0007669"/>
    <property type="project" value="TreeGrafter"/>
</dbReference>
<keyword evidence="3" id="KW-0539">Nucleus</keyword>
<dbReference type="GO" id="GO:0001682">
    <property type="term" value="P:tRNA 5'-leader removal"/>
    <property type="evidence" value="ECO:0007669"/>
    <property type="project" value="InterPro"/>
</dbReference>
<evidence type="ECO:0000256" key="4">
    <source>
        <dbReference type="SAM" id="MobiDB-lite"/>
    </source>
</evidence>
<gene>
    <name evidence="5" type="ORF">NA57DRAFT_70209</name>
</gene>
<dbReference type="PANTHER" id="PTHR28256">
    <property type="entry name" value="RIBONUCLEASES P/MRP PROTEIN SUBUNIT POP7"/>
    <property type="match status" value="1"/>
</dbReference>
<dbReference type="InterPro" id="IPR020241">
    <property type="entry name" value="RNase_P/MRP_Pop7_fungi"/>
</dbReference>
<dbReference type="GO" id="GO:0034965">
    <property type="term" value="P:intronic box C/D snoRNA processing"/>
    <property type="evidence" value="ECO:0007669"/>
    <property type="project" value="TreeGrafter"/>
</dbReference>
<protein>
    <submittedName>
        <fullName evidence="5">Uncharacterized protein</fullName>
    </submittedName>
</protein>
<dbReference type="GO" id="GO:0003723">
    <property type="term" value="F:RNA binding"/>
    <property type="evidence" value="ECO:0007669"/>
    <property type="project" value="TreeGrafter"/>
</dbReference>